<dbReference type="Proteomes" id="UP000053676">
    <property type="component" value="Unassembled WGS sequence"/>
</dbReference>
<name>W2SNT3_NECAM</name>
<keyword evidence="2" id="KW-1185">Reference proteome</keyword>
<accession>W2SNT3</accession>
<evidence type="ECO:0000313" key="1">
    <source>
        <dbReference type="EMBL" id="ETN70357.1"/>
    </source>
</evidence>
<sequence length="112" mass="13156">MLANNLCPSEEAAPNYAQFQVIKPTCEAFQEWAPAATAPVQYPQAQQFPFLFPQSEWSYPAHLQLQQPGMLQPHEMKLLSTTKHRKKWNYTDNAAHKHMYIYCAYFLFRENF</sequence>
<dbReference type="KEGG" id="nai:NECAME_14814"/>
<dbReference type="AlphaFoldDB" id="W2SNT3"/>
<dbReference type="EMBL" id="KI668969">
    <property type="protein sequence ID" value="ETN70357.1"/>
    <property type="molecule type" value="Genomic_DNA"/>
</dbReference>
<reference evidence="2" key="1">
    <citation type="journal article" date="2014" name="Nat. Genet.">
        <title>Genome of the human hookworm Necator americanus.</title>
        <authorList>
            <person name="Tang Y.T."/>
            <person name="Gao X."/>
            <person name="Rosa B.A."/>
            <person name="Abubucker S."/>
            <person name="Hallsworth-Pepin K."/>
            <person name="Martin J."/>
            <person name="Tyagi R."/>
            <person name="Heizer E."/>
            <person name="Zhang X."/>
            <person name="Bhonagiri-Palsikar V."/>
            <person name="Minx P."/>
            <person name="Warren W.C."/>
            <person name="Wang Q."/>
            <person name="Zhan B."/>
            <person name="Hotez P.J."/>
            <person name="Sternberg P.W."/>
            <person name="Dougall A."/>
            <person name="Gaze S.T."/>
            <person name="Mulvenna J."/>
            <person name="Sotillo J."/>
            <person name="Ranganathan S."/>
            <person name="Rabelo E.M."/>
            <person name="Wilson R.K."/>
            <person name="Felgner P.L."/>
            <person name="Bethony J."/>
            <person name="Hawdon J.M."/>
            <person name="Gasser R.B."/>
            <person name="Loukas A."/>
            <person name="Mitreva M."/>
        </authorList>
    </citation>
    <scope>NUCLEOTIDE SEQUENCE [LARGE SCALE GENOMIC DNA]</scope>
</reference>
<proteinExistence type="predicted"/>
<gene>
    <name evidence="1" type="ORF">NECAME_14814</name>
</gene>
<evidence type="ECO:0000313" key="2">
    <source>
        <dbReference type="Proteomes" id="UP000053676"/>
    </source>
</evidence>
<dbReference type="OrthoDB" id="6358449at2759"/>
<organism evidence="1 2">
    <name type="scientific">Necator americanus</name>
    <name type="common">Human hookworm</name>
    <dbReference type="NCBI Taxonomy" id="51031"/>
    <lineage>
        <taxon>Eukaryota</taxon>
        <taxon>Metazoa</taxon>
        <taxon>Ecdysozoa</taxon>
        <taxon>Nematoda</taxon>
        <taxon>Chromadorea</taxon>
        <taxon>Rhabditida</taxon>
        <taxon>Rhabditina</taxon>
        <taxon>Rhabditomorpha</taxon>
        <taxon>Strongyloidea</taxon>
        <taxon>Ancylostomatidae</taxon>
        <taxon>Bunostominae</taxon>
        <taxon>Necator</taxon>
    </lineage>
</organism>
<protein>
    <submittedName>
        <fullName evidence="1">Uncharacterized protein</fullName>
    </submittedName>
</protein>
<dbReference type="STRING" id="51031.W2SNT3"/>